<dbReference type="Proteomes" id="UP000199087">
    <property type="component" value="Unassembled WGS sequence"/>
</dbReference>
<sequence length="323" mass="37891">MVEKERTVPIVIQILRALLRRLPVSHPKYQQILEELARREAGYNGEKSLDYYYRSLPQKKYMIFHDLNLPDGEYNCQIDTLLVTSERILIIDAKNMRNKLIFDTENEQFMQINNEHEKGYQYPIAQAERHQQYIKELLAEHKLPPLPVDYLVVITNEYATYNVTGKNAHKVKPRICKADVLLNRLEFFKKLYPNEVCSTKDLRKLSRLLLKMDTPPTSQILRKFEIGPSELLTGVHCPACLYLPMIRKNRKWYCPSCGTFSKNAHINAIMDHFLLIGPEITNRKFRAFVHLSSIDTAGRMLRSANLSYSGNKRQRIYFLKNRD</sequence>
<evidence type="ECO:0000259" key="1">
    <source>
        <dbReference type="PROSITE" id="PS50965"/>
    </source>
</evidence>
<organism evidence="2 3">
    <name type="scientific">Neobacillus massiliamazoniensis</name>
    <dbReference type="NCBI Taxonomy" id="1499688"/>
    <lineage>
        <taxon>Bacteria</taxon>
        <taxon>Bacillati</taxon>
        <taxon>Bacillota</taxon>
        <taxon>Bacilli</taxon>
        <taxon>Bacillales</taxon>
        <taxon>Bacillaceae</taxon>
        <taxon>Neobacillus</taxon>
    </lineage>
</organism>
<dbReference type="RefSeq" id="WP_176699660.1">
    <property type="nucleotide sequence ID" value="NZ_CVRB01000001.1"/>
</dbReference>
<keyword evidence="3" id="KW-1185">Reference proteome</keyword>
<dbReference type="AlphaFoldDB" id="A0A0U1NTA8"/>
<evidence type="ECO:0000313" key="2">
    <source>
        <dbReference type="EMBL" id="CRK81289.1"/>
    </source>
</evidence>
<dbReference type="EMBL" id="CVRB01000001">
    <property type="protein sequence ID" value="CRK81289.1"/>
    <property type="molecule type" value="Genomic_DNA"/>
</dbReference>
<protein>
    <submittedName>
        <fullName evidence="2">Nerd domain-containing protein</fullName>
    </submittedName>
</protein>
<dbReference type="PROSITE" id="PS50965">
    <property type="entry name" value="NERD"/>
    <property type="match status" value="1"/>
</dbReference>
<gene>
    <name evidence="2" type="ORF">BN000_01189</name>
</gene>
<dbReference type="Pfam" id="PF06677">
    <property type="entry name" value="Auto_anti-p27"/>
    <property type="match status" value="1"/>
</dbReference>
<dbReference type="Pfam" id="PF08378">
    <property type="entry name" value="NERD"/>
    <property type="match status" value="1"/>
</dbReference>
<dbReference type="InterPro" id="IPR009563">
    <property type="entry name" value="SSSCA1"/>
</dbReference>
<accession>A0A0U1NTA8</accession>
<reference evidence="3" key="1">
    <citation type="submission" date="2015-05" db="EMBL/GenBank/DDBJ databases">
        <authorList>
            <person name="Urmite Genomes"/>
        </authorList>
    </citation>
    <scope>NUCLEOTIDE SEQUENCE [LARGE SCALE GENOMIC DNA]</scope>
    <source>
        <strain evidence="3">LF1</strain>
    </source>
</reference>
<proteinExistence type="predicted"/>
<name>A0A0U1NTA8_9BACI</name>
<evidence type="ECO:0000313" key="3">
    <source>
        <dbReference type="Proteomes" id="UP000199087"/>
    </source>
</evidence>
<dbReference type="STRING" id="1499688.BN000_01189"/>
<dbReference type="InterPro" id="IPR011528">
    <property type="entry name" value="NERD"/>
</dbReference>
<feature type="domain" description="NERD" evidence="1">
    <location>
        <begin position="41"/>
        <end position="157"/>
    </location>
</feature>